<evidence type="ECO:0000256" key="2">
    <source>
        <dbReference type="ARBA" id="ARBA00008854"/>
    </source>
</evidence>
<evidence type="ECO:0000313" key="7">
    <source>
        <dbReference type="EMBL" id="MDP9823149.1"/>
    </source>
</evidence>
<keyword evidence="5 6" id="KW-0472">Membrane</keyword>
<dbReference type="Gene3D" id="1.20.1440.20">
    <property type="entry name" value="LemA-like domain"/>
    <property type="match status" value="1"/>
</dbReference>
<evidence type="ECO:0000256" key="5">
    <source>
        <dbReference type="ARBA" id="ARBA00023136"/>
    </source>
</evidence>
<name>A0ABT9NRU3_9ACTN</name>
<evidence type="ECO:0000313" key="8">
    <source>
        <dbReference type="Proteomes" id="UP001240447"/>
    </source>
</evidence>
<sequence length="189" mass="20916">MEPAILVLVGAVVAALLALMVSYNRFVRQRVLIDEAWSGIDVELTRRHDLVPNLVRTVQAHAAHEREVLAGLVAAREAATEHRADAPAARQAYEDRVTAALAQVLVRTEAYPELRASTSFLALQDELAHTEDRIAASRRFYNGNVRAYNTRVRTFPSQLVANAFGFAVRDFFELRDPSLAGVPRVGPDL</sequence>
<proteinExistence type="inferred from homology"/>
<evidence type="ECO:0000256" key="3">
    <source>
        <dbReference type="ARBA" id="ARBA00022692"/>
    </source>
</evidence>
<evidence type="ECO:0000256" key="1">
    <source>
        <dbReference type="ARBA" id="ARBA00004167"/>
    </source>
</evidence>
<protein>
    <submittedName>
        <fullName evidence="7">LemA protein</fullName>
    </submittedName>
</protein>
<dbReference type="EMBL" id="JAUSQM010000001">
    <property type="protein sequence ID" value="MDP9823149.1"/>
    <property type="molecule type" value="Genomic_DNA"/>
</dbReference>
<dbReference type="Proteomes" id="UP001240447">
    <property type="component" value="Unassembled WGS sequence"/>
</dbReference>
<comment type="similarity">
    <text evidence="2">Belongs to the LemA family.</text>
</comment>
<dbReference type="PANTHER" id="PTHR34478">
    <property type="entry name" value="PROTEIN LEMA"/>
    <property type="match status" value="1"/>
</dbReference>
<dbReference type="SUPFAM" id="SSF140478">
    <property type="entry name" value="LemA-like"/>
    <property type="match status" value="1"/>
</dbReference>
<dbReference type="PANTHER" id="PTHR34478:SF1">
    <property type="entry name" value="PROTEIN LEMA"/>
    <property type="match status" value="1"/>
</dbReference>
<organism evidence="7 8">
    <name type="scientific">Nocardioides massiliensis</name>
    <dbReference type="NCBI Taxonomy" id="1325935"/>
    <lineage>
        <taxon>Bacteria</taxon>
        <taxon>Bacillati</taxon>
        <taxon>Actinomycetota</taxon>
        <taxon>Actinomycetes</taxon>
        <taxon>Propionibacteriales</taxon>
        <taxon>Nocardioidaceae</taxon>
        <taxon>Nocardioides</taxon>
    </lineage>
</organism>
<accession>A0ABT9NRU3</accession>
<gene>
    <name evidence="7" type="ORF">J2S59_002958</name>
</gene>
<dbReference type="RefSeq" id="WP_068119521.1">
    <property type="nucleotide sequence ID" value="NZ_CCXJ01000190.1"/>
</dbReference>
<feature type="transmembrane region" description="Helical" evidence="6">
    <location>
        <begin position="6"/>
        <end position="23"/>
    </location>
</feature>
<comment type="subcellular location">
    <subcellularLocation>
        <location evidence="1">Membrane</location>
        <topology evidence="1">Single-pass membrane protein</topology>
    </subcellularLocation>
</comment>
<keyword evidence="8" id="KW-1185">Reference proteome</keyword>
<keyword evidence="4 6" id="KW-1133">Transmembrane helix</keyword>
<evidence type="ECO:0000256" key="6">
    <source>
        <dbReference type="SAM" id="Phobius"/>
    </source>
</evidence>
<comment type="caution">
    <text evidence="7">The sequence shown here is derived from an EMBL/GenBank/DDBJ whole genome shotgun (WGS) entry which is preliminary data.</text>
</comment>
<dbReference type="InterPro" id="IPR007156">
    <property type="entry name" value="MamQ_LemA"/>
</dbReference>
<keyword evidence="3 6" id="KW-0812">Transmembrane</keyword>
<dbReference type="Pfam" id="PF04011">
    <property type="entry name" value="LemA"/>
    <property type="match status" value="1"/>
</dbReference>
<dbReference type="InterPro" id="IPR023353">
    <property type="entry name" value="LemA-like_dom_sf"/>
</dbReference>
<reference evidence="7 8" key="1">
    <citation type="submission" date="2023-07" db="EMBL/GenBank/DDBJ databases">
        <title>Sequencing the genomes of 1000 actinobacteria strains.</title>
        <authorList>
            <person name="Klenk H.-P."/>
        </authorList>
    </citation>
    <scope>NUCLEOTIDE SEQUENCE [LARGE SCALE GENOMIC DNA]</scope>
    <source>
        <strain evidence="7 8">GD13</strain>
    </source>
</reference>
<evidence type="ECO:0000256" key="4">
    <source>
        <dbReference type="ARBA" id="ARBA00022989"/>
    </source>
</evidence>